<dbReference type="PANTHER" id="PTHR47447">
    <property type="entry name" value="OS03G0856100 PROTEIN"/>
    <property type="match status" value="1"/>
</dbReference>
<evidence type="ECO:0000313" key="7">
    <source>
        <dbReference type="Proteomes" id="UP001302676"/>
    </source>
</evidence>
<evidence type="ECO:0000256" key="5">
    <source>
        <dbReference type="SAM" id="MobiDB-lite"/>
    </source>
</evidence>
<feature type="compositionally biased region" description="Low complexity" evidence="5">
    <location>
        <begin position="291"/>
        <end position="304"/>
    </location>
</feature>
<evidence type="ECO:0000256" key="1">
    <source>
        <dbReference type="ARBA" id="ARBA00006192"/>
    </source>
</evidence>
<dbReference type="InterPro" id="IPR002885">
    <property type="entry name" value="PPR_rpt"/>
</dbReference>
<protein>
    <recommendedName>
        <fullName evidence="8">Pentatricopeptide repeat-containing protein</fullName>
    </recommendedName>
</protein>
<evidence type="ECO:0000256" key="4">
    <source>
        <dbReference type="ARBA" id="ARBA00044511"/>
    </source>
</evidence>
<feature type="region of interest" description="Disordered" evidence="5">
    <location>
        <begin position="262"/>
        <end position="306"/>
    </location>
</feature>
<comment type="caution">
    <text evidence="6">The sequence shown here is derived from an EMBL/GenBank/DDBJ whole genome shotgun (WGS) entry which is preliminary data.</text>
</comment>
<dbReference type="Proteomes" id="UP001302676">
    <property type="component" value="Unassembled WGS sequence"/>
</dbReference>
<dbReference type="GeneID" id="87820997"/>
<reference evidence="6" key="2">
    <citation type="submission" date="2023-05" db="EMBL/GenBank/DDBJ databases">
        <authorList>
            <consortium name="Lawrence Berkeley National Laboratory"/>
            <person name="Steindorff A."/>
            <person name="Hensen N."/>
            <person name="Bonometti L."/>
            <person name="Westerberg I."/>
            <person name="Brannstrom I.O."/>
            <person name="Guillou S."/>
            <person name="Cros-Aarteil S."/>
            <person name="Calhoun S."/>
            <person name="Haridas S."/>
            <person name="Kuo A."/>
            <person name="Mondo S."/>
            <person name="Pangilinan J."/>
            <person name="Riley R."/>
            <person name="Labutti K."/>
            <person name="Andreopoulos B."/>
            <person name="Lipzen A."/>
            <person name="Chen C."/>
            <person name="Yanf M."/>
            <person name="Daum C."/>
            <person name="Ng V."/>
            <person name="Clum A."/>
            <person name="Ohm R."/>
            <person name="Martin F."/>
            <person name="Silar P."/>
            <person name="Natvig D."/>
            <person name="Lalanne C."/>
            <person name="Gautier V."/>
            <person name="Ament-Velasquez S.L."/>
            <person name="Kruys A."/>
            <person name="Hutchinson M.I."/>
            <person name="Powell A.J."/>
            <person name="Barry K."/>
            <person name="Miller A.N."/>
            <person name="Grigoriev I.V."/>
            <person name="Debuchy R."/>
            <person name="Gladieux P."/>
            <person name="Thoren M.H."/>
            <person name="Johannesson H."/>
        </authorList>
    </citation>
    <scope>NUCLEOTIDE SEQUENCE</scope>
    <source>
        <strain evidence="6">CBS 141.50</strain>
    </source>
</reference>
<dbReference type="Pfam" id="PF13812">
    <property type="entry name" value="PPR_3"/>
    <property type="match status" value="1"/>
</dbReference>
<accession>A0AAN6V028</accession>
<evidence type="ECO:0000313" key="6">
    <source>
        <dbReference type="EMBL" id="KAK4141630.1"/>
    </source>
</evidence>
<dbReference type="InterPro" id="IPR011990">
    <property type="entry name" value="TPR-like_helical_dom_sf"/>
</dbReference>
<proteinExistence type="inferred from homology"/>
<comment type="subunit">
    <text evidence="4">Binds to mitochondrial small subunit 15S rRNA.</text>
</comment>
<dbReference type="Gene3D" id="1.25.40.10">
    <property type="entry name" value="Tetratricopeptide repeat domain"/>
    <property type="match status" value="3"/>
</dbReference>
<dbReference type="PANTHER" id="PTHR47447:SF24">
    <property type="entry name" value="PENTATRICOPEPTIDE REPEAT-CONTAINING PROTEIN"/>
    <property type="match status" value="1"/>
</dbReference>
<comment type="similarity">
    <text evidence="1">Belongs to the CCM1 family.</text>
</comment>
<sequence>MADLGRFGAAGRMCLRCQLQAFVATHARSRRGISSSSNAATVEAQGKAEMGQTVPQDEIPVAPLHSTPTFDRYRPPQRSVSGNRKASVAMFQSIVQKQAGTSTGPGDSIKGSTSIEIVKDVARLQAMLEKEGATLAEAYAFFTETVYPQMTKDLTGIPQIVRNQIGVVLLDPLAEEKARDFDSDQLPSVARITEIMIELDVLRPSQWATLVISLVQHIYGQKTVPEATGSLVEYENAMARRDSLVYDLLGAWRAFCAQSPSLDNPMPETAAPNLDQARPRPSYAGGKYPRQQQYQQQHQQQQQQKPSLETVFGAMFPQYMIPSLSRPTFAAFATFRLLTDTFNRSRAVRNDAAPFLQLMQGLLLKSDRIRQKDFRPIFDTFPDLPKFIWPQQDRAATAFLDPASGPAGDAPGLIDRDIHRQLGEAVKSMNLNMVKRAWLGFWGEAATPSDDRIRELTQQPNMFNYFILAYSMMRQPQLAIDVWNNMEQIGIAPTVKTWTAMLQGFAKAKNPRGIETIWEKLLASRTQLDTAVWTARISGLFMCNEPDAGIRALSQMADYWQARADPQYAPAAVQLSAEPVNAALAGLLRAKRKRDAPKLLAWAAAQGVNPDVYTFNTLLRPLVLRGDIAGIDEIFSIMRSIDLQADTATFTVLLDAALSRIGDLPPAQQIAIVERVFAAMTASNIDINMQVYARVVHLLLVEGDRAEEPVKAVLAHIWNRGLELTSHIYTMLAEHYFARDPPNTDAVAALIENRRLHRNKGVDRIFWERVICGYSEAGELPRALEIFDRAFASGTPMSLPTLHVLLAAVLAAGDGPTAERVVEAARKLGSVGGTDHQSGPSGDRIWKHRFWHLANQYGLLSPLLVRRFRAANDLGDERR</sequence>
<evidence type="ECO:0000256" key="3">
    <source>
        <dbReference type="ARBA" id="ARBA00044493"/>
    </source>
</evidence>
<evidence type="ECO:0008006" key="8">
    <source>
        <dbReference type="Google" id="ProtNLM"/>
    </source>
</evidence>
<organism evidence="6 7">
    <name type="scientific">Dichotomopilus funicola</name>
    <dbReference type="NCBI Taxonomy" id="1934379"/>
    <lineage>
        <taxon>Eukaryota</taxon>
        <taxon>Fungi</taxon>
        <taxon>Dikarya</taxon>
        <taxon>Ascomycota</taxon>
        <taxon>Pezizomycotina</taxon>
        <taxon>Sordariomycetes</taxon>
        <taxon>Sordariomycetidae</taxon>
        <taxon>Sordariales</taxon>
        <taxon>Chaetomiaceae</taxon>
        <taxon>Dichotomopilus</taxon>
    </lineage>
</organism>
<dbReference type="EMBL" id="MU853608">
    <property type="protein sequence ID" value="KAK4141630.1"/>
    <property type="molecule type" value="Genomic_DNA"/>
</dbReference>
<reference evidence="6" key="1">
    <citation type="journal article" date="2023" name="Mol. Phylogenet. Evol.">
        <title>Genome-scale phylogeny and comparative genomics of the fungal order Sordariales.</title>
        <authorList>
            <person name="Hensen N."/>
            <person name="Bonometti L."/>
            <person name="Westerberg I."/>
            <person name="Brannstrom I.O."/>
            <person name="Guillou S."/>
            <person name="Cros-Aarteil S."/>
            <person name="Calhoun S."/>
            <person name="Haridas S."/>
            <person name="Kuo A."/>
            <person name="Mondo S."/>
            <person name="Pangilinan J."/>
            <person name="Riley R."/>
            <person name="LaButti K."/>
            <person name="Andreopoulos B."/>
            <person name="Lipzen A."/>
            <person name="Chen C."/>
            <person name="Yan M."/>
            <person name="Daum C."/>
            <person name="Ng V."/>
            <person name="Clum A."/>
            <person name="Steindorff A."/>
            <person name="Ohm R.A."/>
            <person name="Martin F."/>
            <person name="Silar P."/>
            <person name="Natvig D.O."/>
            <person name="Lalanne C."/>
            <person name="Gautier V."/>
            <person name="Ament-Velasquez S.L."/>
            <person name="Kruys A."/>
            <person name="Hutchinson M.I."/>
            <person name="Powell A.J."/>
            <person name="Barry K."/>
            <person name="Miller A.N."/>
            <person name="Grigoriev I.V."/>
            <person name="Debuchy R."/>
            <person name="Gladieux P."/>
            <person name="Hiltunen Thoren M."/>
            <person name="Johannesson H."/>
        </authorList>
    </citation>
    <scope>NUCLEOTIDE SEQUENCE</scope>
    <source>
        <strain evidence="6">CBS 141.50</strain>
    </source>
</reference>
<dbReference type="AlphaFoldDB" id="A0AAN6V028"/>
<keyword evidence="7" id="KW-1185">Reference proteome</keyword>
<gene>
    <name evidence="6" type="ORF">C8A04DRAFT_38907</name>
</gene>
<keyword evidence="2" id="KW-0677">Repeat</keyword>
<evidence type="ECO:0000256" key="2">
    <source>
        <dbReference type="ARBA" id="ARBA00022737"/>
    </source>
</evidence>
<dbReference type="RefSeq" id="XP_062635001.1">
    <property type="nucleotide sequence ID" value="XM_062784384.1"/>
</dbReference>
<comment type="function">
    <text evidence="3">Regulates mitochondrial small subunit maturation by controlling 15S rRNA 5'-end processing. Localizes to the 5' precursor of the 15S rRNA in a position that is subsequently occupied by mS47 in the mature yeast mtSSU. Uses structure and sequence-specific RNA recognition, binding to a single-stranded region of the precursor and specifically recognizing bases -6 to -1. The exchange of Ccm1 for mS47 is coupled to the irreversible removal of precursor rRNA that is accompanied by conformational changes of the mitoribosomal proteins uS5m and mS26. These conformational changes signal completion of 5'-end rRNA processing through protection of the mature 5'-end of the 15S rRNA and stabilization of mS47. The removal of the 5' precursor together with the dissociation of Ccm1 may be catalyzed by the 5'-3' exoribonuclease Pet127. Involved in the specific removal of group I introns in mitochondrial encoded transcripts.</text>
</comment>
<dbReference type="Pfam" id="PF13041">
    <property type="entry name" value="PPR_2"/>
    <property type="match status" value="1"/>
</dbReference>
<name>A0AAN6V028_9PEZI</name>